<name>A0A7T8GY83_CALRO</name>
<proteinExistence type="predicted"/>
<gene>
    <name evidence="1" type="ORF">FKW44_013984</name>
</gene>
<feature type="non-terminal residue" evidence="1">
    <location>
        <position position="1"/>
    </location>
</feature>
<protein>
    <submittedName>
        <fullName evidence="1">Uncharacterized protein</fullName>
    </submittedName>
</protein>
<dbReference type="Proteomes" id="UP000595437">
    <property type="component" value="Chromosome 9"/>
</dbReference>
<evidence type="ECO:0000313" key="2">
    <source>
        <dbReference type="Proteomes" id="UP000595437"/>
    </source>
</evidence>
<dbReference type="AlphaFoldDB" id="A0A7T8GY83"/>
<sequence length="114" mass="12564">PSFHASYIDDPKEGVPFDRQDDINEYIIQEAGFPSSSTEYPEFPFKSSPLEVILYPDSAKELLNSRVGQASSFSSSGVLQDISERPGGIIPLILRSAKDDLKLIGNAIQYALEK</sequence>
<reference evidence="2" key="1">
    <citation type="submission" date="2021-01" db="EMBL/GenBank/DDBJ databases">
        <title>Caligus Genome Assembly.</title>
        <authorList>
            <person name="Gallardo-Escarate C."/>
        </authorList>
    </citation>
    <scope>NUCLEOTIDE SEQUENCE [LARGE SCALE GENOMIC DNA]</scope>
</reference>
<organism evidence="1 2">
    <name type="scientific">Caligus rogercresseyi</name>
    <name type="common">Sea louse</name>
    <dbReference type="NCBI Taxonomy" id="217165"/>
    <lineage>
        <taxon>Eukaryota</taxon>
        <taxon>Metazoa</taxon>
        <taxon>Ecdysozoa</taxon>
        <taxon>Arthropoda</taxon>
        <taxon>Crustacea</taxon>
        <taxon>Multicrustacea</taxon>
        <taxon>Hexanauplia</taxon>
        <taxon>Copepoda</taxon>
        <taxon>Siphonostomatoida</taxon>
        <taxon>Caligidae</taxon>
        <taxon>Caligus</taxon>
    </lineage>
</organism>
<keyword evidence="2" id="KW-1185">Reference proteome</keyword>
<accession>A0A7T8GY83</accession>
<evidence type="ECO:0000313" key="1">
    <source>
        <dbReference type="EMBL" id="QQP40063.1"/>
    </source>
</evidence>
<dbReference type="EMBL" id="CP045898">
    <property type="protein sequence ID" value="QQP40063.1"/>
    <property type="molecule type" value="Genomic_DNA"/>
</dbReference>